<gene>
    <name evidence="2" type="ORF">FHR32_001455</name>
</gene>
<organism evidence="2 3">
    <name type="scientific">Streptosporangium album</name>
    <dbReference type="NCBI Taxonomy" id="47479"/>
    <lineage>
        <taxon>Bacteria</taxon>
        <taxon>Bacillati</taxon>
        <taxon>Actinomycetota</taxon>
        <taxon>Actinomycetes</taxon>
        <taxon>Streptosporangiales</taxon>
        <taxon>Streptosporangiaceae</taxon>
        <taxon>Streptosporangium</taxon>
    </lineage>
</organism>
<accession>A0A7W7RS67</accession>
<feature type="region of interest" description="Disordered" evidence="1">
    <location>
        <begin position="1"/>
        <end position="24"/>
    </location>
</feature>
<reference evidence="2 3" key="1">
    <citation type="submission" date="2020-08" db="EMBL/GenBank/DDBJ databases">
        <title>Sequencing the genomes of 1000 actinobacteria strains.</title>
        <authorList>
            <person name="Klenk H.-P."/>
        </authorList>
    </citation>
    <scope>NUCLEOTIDE SEQUENCE [LARGE SCALE GENOMIC DNA]</scope>
    <source>
        <strain evidence="2 3">DSM 43023</strain>
    </source>
</reference>
<evidence type="ECO:0000256" key="1">
    <source>
        <dbReference type="SAM" id="MobiDB-lite"/>
    </source>
</evidence>
<dbReference type="AlphaFoldDB" id="A0A7W7RS67"/>
<sequence>MSEDVDPVPPAFTVVSGPGTSRPPIVLETSEGTLSVAADLTPEEFAILDQMRRETADPDKTHNP</sequence>
<dbReference type="Proteomes" id="UP000534286">
    <property type="component" value="Unassembled WGS sequence"/>
</dbReference>
<evidence type="ECO:0000313" key="3">
    <source>
        <dbReference type="Proteomes" id="UP000534286"/>
    </source>
</evidence>
<keyword evidence="3" id="KW-1185">Reference proteome</keyword>
<proteinExistence type="predicted"/>
<protein>
    <submittedName>
        <fullName evidence="2">Uncharacterized protein</fullName>
    </submittedName>
</protein>
<comment type="caution">
    <text evidence="2">The sequence shown here is derived from an EMBL/GenBank/DDBJ whole genome shotgun (WGS) entry which is preliminary data.</text>
</comment>
<dbReference type="RefSeq" id="WP_184753568.1">
    <property type="nucleotide sequence ID" value="NZ_BAABEK010000047.1"/>
</dbReference>
<dbReference type="EMBL" id="JACHJU010000001">
    <property type="protein sequence ID" value="MBB4937150.1"/>
    <property type="molecule type" value="Genomic_DNA"/>
</dbReference>
<evidence type="ECO:0000313" key="2">
    <source>
        <dbReference type="EMBL" id="MBB4937150.1"/>
    </source>
</evidence>
<name>A0A7W7RS67_9ACTN</name>